<organism evidence="2 3">
    <name type="scientific">Massilia genomosp. 1</name>
    <dbReference type="NCBI Taxonomy" id="2609280"/>
    <lineage>
        <taxon>Bacteria</taxon>
        <taxon>Pseudomonadati</taxon>
        <taxon>Pseudomonadota</taxon>
        <taxon>Betaproteobacteria</taxon>
        <taxon>Burkholderiales</taxon>
        <taxon>Oxalobacteraceae</taxon>
        <taxon>Telluria group</taxon>
        <taxon>Massilia</taxon>
    </lineage>
</organism>
<evidence type="ECO:0000256" key="1">
    <source>
        <dbReference type="SAM" id="MobiDB-lite"/>
    </source>
</evidence>
<proteinExistence type="predicted"/>
<dbReference type="Proteomes" id="UP000610594">
    <property type="component" value="Unassembled WGS sequence"/>
</dbReference>
<feature type="compositionally biased region" description="Basic and acidic residues" evidence="1">
    <location>
        <begin position="52"/>
        <end position="65"/>
    </location>
</feature>
<evidence type="ECO:0000313" key="3">
    <source>
        <dbReference type="Proteomes" id="UP000610594"/>
    </source>
</evidence>
<name>A0ABX0MYL4_9BURK</name>
<comment type="caution">
    <text evidence="2">The sequence shown here is derived from an EMBL/GenBank/DDBJ whole genome shotgun (WGS) entry which is preliminary data.</text>
</comment>
<reference evidence="2 3" key="1">
    <citation type="submission" date="2019-10" db="EMBL/GenBank/DDBJ databases">
        <title>Taxonomy of Antarctic Massilia spp.: description of Massilia rubra sp. nov., Massilia aquatica sp. nov., Massilia mucilaginosa sp. nov., Massilia frigida sp. nov. isolated from streams, lakes and regoliths.</title>
        <authorList>
            <person name="Holochova P."/>
            <person name="Sedlacek I."/>
            <person name="Kralova S."/>
            <person name="Maslanova I."/>
            <person name="Busse H.-J."/>
            <person name="Stankova E."/>
            <person name="Vrbovska V."/>
            <person name="Kovarovic V."/>
            <person name="Bartak M."/>
            <person name="Svec P."/>
            <person name="Pantucek R."/>
        </authorList>
    </citation>
    <scope>NUCLEOTIDE SEQUENCE [LARGE SCALE GENOMIC DNA]</scope>
    <source>
        <strain evidence="2 3">CCM 8694</strain>
    </source>
</reference>
<dbReference type="RefSeq" id="WP_167238739.1">
    <property type="nucleotide sequence ID" value="NZ_WHJF01000061.1"/>
</dbReference>
<protein>
    <submittedName>
        <fullName evidence="2">Uncharacterized protein</fullName>
    </submittedName>
</protein>
<dbReference type="EMBL" id="WHJF01000061">
    <property type="protein sequence ID" value="NHZ64717.1"/>
    <property type="molecule type" value="Genomic_DNA"/>
</dbReference>
<accession>A0ABX0MYL4</accession>
<feature type="region of interest" description="Disordered" evidence="1">
    <location>
        <begin position="45"/>
        <end position="65"/>
    </location>
</feature>
<keyword evidence="3" id="KW-1185">Reference proteome</keyword>
<gene>
    <name evidence="2" type="ORF">F1735_20860</name>
</gene>
<sequence length="65" mass="7358">MEIQRASAAQWYRFNALTRERISFFFCAAPDFSCGMVMDVCAGNPLTSGSDDPMHDLYSRDFGRP</sequence>
<evidence type="ECO:0000313" key="2">
    <source>
        <dbReference type="EMBL" id="NHZ64717.1"/>
    </source>
</evidence>